<dbReference type="PANTHER" id="PTHR24109:SF3">
    <property type="entry name" value="LEUCINE-RICH REPEAT-CONTAINING PROTEIN 31"/>
    <property type="match status" value="1"/>
</dbReference>
<reference evidence="1" key="3">
    <citation type="submission" date="2025-09" db="UniProtKB">
        <authorList>
            <consortium name="Ensembl"/>
        </authorList>
    </citation>
    <scope>IDENTIFICATION</scope>
</reference>
<reference evidence="1" key="2">
    <citation type="submission" date="2025-08" db="UniProtKB">
        <authorList>
            <consortium name="Ensembl"/>
        </authorList>
    </citation>
    <scope>IDENTIFICATION</scope>
</reference>
<dbReference type="InterPro" id="IPR001611">
    <property type="entry name" value="Leu-rich_rpt"/>
</dbReference>
<sequence length="312" mass="34655">LSHATSLTTLRLQACGLTPDSLDALTPDSLDALCTKISGFFLFIATFVLCGSLRCLPSVGELDLSCNKLLAGGLSRLTFHLAHVTHLERLDLHLCCLTRDDLEALIQVLPSLTALTELDVSSNKEVGGVVHPLVSALPVTQMRRLPFNSCYLSNDICSCRIKQNNETIRCYFCLHQKHREQNSKVNRHKVISYQWVLFLCAAAVCRRGCLSSLRALDLSYNSLVGDNGWCSLFAAGGLGSLEDVDVTWLPSLLQALPQMPALARLAMQRWTADCQEREQLRYYNSLNKDSPLLHLPLIFDCAKTAFSHYKNT</sequence>
<dbReference type="Pfam" id="PF13516">
    <property type="entry name" value="LRR_6"/>
    <property type="match status" value="1"/>
</dbReference>
<keyword evidence="2" id="KW-1185">Reference proteome</keyword>
<organism evidence="1 2">
    <name type="scientific">Oreochromis aureus</name>
    <name type="common">Israeli tilapia</name>
    <name type="synonym">Chromis aureus</name>
    <dbReference type="NCBI Taxonomy" id="47969"/>
    <lineage>
        <taxon>Eukaryota</taxon>
        <taxon>Metazoa</taxon>
        <taxon>Chordata</taxon>
        <taxon>Craniata</taxon>
        <taxon>Vertebrata</taxon>
        <taxon>Euteleostomi</taxon>
        <taxon>Actinopterygii</taxon>
        <taxon>Neopterygii</taxon>
        <taxon>Teleostei</taxon>
        <taxon>Neoteleostei</taxon>
        <taxon>Acanthomorphata</taxon>
        <taxon>Ovalentaria</taxon>
        <taxon>Cichlomorphae</taxon>
        <taxon>Cichliformes</taxon>
        <taxon>Cichlidae</taxon>
        <taxon>African cichlids</taxon>
        <taxon>Pseudocrenilabrinae</taxon>
        <taxon>Oreochromini</taxon>
        <taxon>Oreochromis</taxon>
    </lineage>
</organism>
<name>A0AAZ1XDU1_OREAU</name>
<evidence type="ECO:0000313" key="2">
    <source>
        <dbReference type="Proteomes" id="UP000472276"/>
    </source>
</evidence>
<reference evidence="2" key="1">
    <citation type="submission" date="2020-03" db="EMBL/GenBank/DDBJ databases">
        <title>Evolution of repeat sequences and sex chromosomes of tilapia species revealed by chromosome-level genomes.</title>
        <authorList>
            <person name="Xu L."/>
            <person name="Tao W."/>
            <person name="Wang D."/>
            <person name="Zhou Q."/>
        </authorList>
    </citation>
    <scope>NUCLEOTIDE SEQUENCE [LARGE SCALE GENOMIC DNA]</scope>
    <source>
        <strain evidence="2">Israel</strain>
    </source>
</reference>
<gene>
    <name evidence="1" type="primary">NOXRED1</name>
</gene>
<dbReference type="SUPFAM" id="SSF52047">
    <property type="entry name" value="RNI-like"/>
    <property type="match status" value="1"/>
</dbReference>
<dbReference type="PANTHER" id="PTHR24109">
    <property type="entry name" value="LEUCINE-RICH REPEAT-CONTAINING PROTEIN 31"/>
    <property type="match status" value="1"/>
</dbReference>
<protein>
    <recommendedName>
        <fullName evidence="3">Leucine rich repeat containing 31</fullName>
    </recommendedName>
</protein>
<evidence type="ECO:0008006" key="3">
    <source>
        <dbReference type="Google" id="ProtNLM"/>
    </source>
</evidence>
<dbReference type="Gene3D" id="3.80.10.10">
    <property type="entry name" value="Ribonuclease Inhibitor"/>
    <property type="match status" value="1"/>
</dbReference>
<dbReference type="InterPro" id="IPR042419">
    <property type="entry name" value="LRC31"/>
</dbReference>
<proteinExistence type="predicted"/>
<dbReference type="InterPro" id="IPR032675">
    <property type="entry name" value="LRR_dom_sf"/>
</dbReference>
<dbReference type="Proteomes" id="UP000472276">
    <property type="component" value="Unassembled WGS sequence"/>
</dbReference>
<dbReference type="AlphaFoldDB" id="A0AAZ1XDU1"/>
<accession>A0AAZ1XDU1</accession>
<evidence type="ECO:0000313" key="1">
    <source>
        <dbReference type="Ensembl" id="ENSOABP00000065823.1"/>
    </source>
</evidence>
<dbReference type="Ensembl" id="ENSOABT00000065726.1">
    <property type="protein sequence ID" value="ENSOABP00000065823.1"/>
    <property type="gene ID" value="ENSOABG00000036847.1"/>
</dbReference>